<name>A0AAN9N6J8_PHACN</name>
<dbReference type="Proteomes" id="UP001374584">
    <property type="component" value="Unassembled WGS sequence"/>
</dbReference>
<protein>
    <submittedName>
        <fullName evidence="1">Uncharacterized protein</fullName>
    </submittedName>
</protein>
<dbReference type="AlphaFoldDB" id="A0AAN9N6J8"/>
<gene>
    <name evidence="1" type="ORF">VNO80_13369</name>
</gene>
<keyword evidence="2" id="KW-1185">Reference proteome</keyword>
<evidence type="ECO:0000313" key="1">
    <source>
        <dbReference type="EMBL" id="KAK7364629.1"/>
    </source>
</evidence>
<dbReference type="EMBL" id="JAYMYR010000005">
    <property type="protein sequence ID" value="KAK7364629.1"/>
    <property type="molecule type" value="Genomic_DNA"/>
</dbReference>
<comment type="caution">
    <text evidence="1">The sequence shown here is derived from an EMBL/GenBank/DDBJ whole genome shotgun (WGS) entry which is preliminary data.</text>
</comment>
<proteinExistence type="predicted"/>
<accession>A0AAN9N6J8</accession>
<sequence length="96" mass="11113">MMQNVSTNRFHFVCMCIKFMEATISHSRMEFEVVSYNDTLWRLLGGRKGNKRLVSWEGEGDGMGRGEKGEVWFIGGRRRKEGQGKVGLREGVRERK</sequence>
<organism evidence="1 2">
    <name type="scientific">Phaseolus coccineus</name>
    <name type="common">Scarlet runner bean</name>
    <name type="synonym">Phaseolus multiflorus</name>
    <dbReference type="NCBI Taxonomy" id="3886"/>
    <lineage>
        <taxon>Eukaryota</taxon>
        <taxon>Viridiplantae</taxon>
        <taxon>Streptophyta</taxon>
        <taxon>Embryophyta</taxon>
        <taxon>Tracheophyta</taxon>
        <taxon>Spermatophyta</taxon>
        <taxon>Magnoliopsida</taxon>
        <taxon>eudicotyledons</taxon>
        <taxon>Gunneridae</taxon>
        <taxon>Pentapetalae</taxon>
        <taxon>rosids</taxon>
        <taxon>fabids</taxon>
        <taxon>Fabales</taxon>
        <taxon>Fabaceae</taxon>
        <taxon>Papilionoideae</taxon>
        <taxon>50 kb inversion clade</taxon>
        <taxon>NPAAA clade</taxon>
        <taxon>indigoferoid/millettioid clade</taxon>
        <taxon>Phaseoleae</taxon>
        <taxon>Phaseolus</taxon>
    </lineage>
</organism>
<evidence type="ECO:0000313" key="2">
    <source>
        <dbReference type="Proteomes" id="UP001374584"/>
    </source>
</evidence>
<reference evidence="1 2" key="1">
    <citation type="submission" date="2024-01" db="EMBL/GenBank/DDBJ databases">
        <title>The genomes of 5 underutilized Papilionoideae crops provide insights into root nodulation and disease resistanc.</title>
        <authorList>
            <person name="Jiang F."/>
        </authorList>
    </citation>
    <scope>NUCLEOTIDE SEQUENCE [LARGE SCALE GENOMIC DNA]</scope>
    <source>
        <strain evidence="1">JINMINGXINNONG_FW02</strain>
        <tissue evidence="1">Leaves</tissue>
    </source>
</reference>